<gene>
    <name evidence="10" type="ORF">ARB_03516</name>
</gene>
<evidence type="ECO:0000256" key="6">
    <source>
        <dbReference type="ARBA" id="ARBA00023136"/>
    </source>
</evidence>
<comment type="caution">
    <text evidence="10">The sequence shown here is derived from an EMBL/GenBank/DDBJ whole genome shotgun (WGS) entry which is preliminary data.</text>
</comment>
<dbReference type="GO" id="GO:0030322">
    <property type="term" value="P:stabilization of membrane potential"/>
    <property type="evidence" value="ECO:0007669"/>
    <property type="project" value="TreeGrafter"/>
</dbReference>
<keyword evidence="5" id="KW-0406">Ion transport</keyword>
<dbReference type="PANTHER" id="PTHR11003:SF301">
    <property type="entry name" value="POTASSIUM CHANNEL PROTEIN"/>
    <property type="match status" value="1"/>
</dbReference>
<evidence type="ECO:0000313" key="11">
    <source>
        <dbReference type="Proteomes" id="UP000008866"/>
    </source>
</evidence>
<feature type="transmembrane region" description="Helical" evidence="8">
    <location>
        <begin position="209"/>
        <end position="227"/>
    </location>
</feature>
<dbReference type="OMA" id="TAMGEIG"/>
<dbReference type="GeneID" id="9525529"/>
<dbReference type="eggNOG" id="KOG1418">
    <property type="taxonomic scope" value="Eukaryota"/>
</dbReference>
<evidence type="ECO:0000256" key="8">
    <source>
        <dbReference type="SAM" id="Phobius"/>
    </source>
</evidence>
<feature type="domain" description="Potassium channel" evidence="9">
    <location>
        <begin position="368"/>
        <end position="441"/>
    </location>
</feature>
<organism evidence="10 11">
    <name type="scientific">Arthroderma benhamiae (strain ATCC MYA-4681 / CBS 112371)</name>
    <name type="common">Trichophyton mentagrophytes</name>
    <dbReference type="NCBI Taxonomy" id="663331"/>
    <lineage>
        <taxon>Eukaryota</taxon>
        <taxon>Fungi</taxon>
        <taxon>Dikarya</taxon>
        <taxon>Ascomycota</taxon>
        <taxon>Pezizomycotina</taxon>
        <taxon>Eurotiomycetes</taxon>
        <taxon>Eurotiomycetidae</taxon>
        <taxon>Onygenales</taxon>
        <taxon>Arthrodermataceae</taxon>
        <taxon>Trichophyton</taxon>
    </lineage>
</organism>
<keyword evidence="4 8" id="KW-1133">Transmembrane helix</keyword>
<evidence type="ECO:0000256" key="3">
    <source>
        <dbReference type="ARBA" id="ARBA00022692"/>
    </source>
</evidence>
<dbReference type="STRING" id="663331.D4B4X6"/>
<dbReference type="RefSeq" id="XP_003010261.1">
    <property type="nucleotide sequence ID" value="XM_003010215.1"/>
</dbReference>
<evidence type="ECO:0000259" key="9">
    <source>
        <dbReference type="Pfam" id="PF07885"/>
    </source>
</evidence>
<feature type="transmembrane region" description="Helical" evidence="8">
    <location>
        <begin position="418"/>
        <end position="438"/>
    </location>
</feature>
<feature type="transmembrane region" description="Helical" evidence="8">
    <location>
        <begin position="167"/>
        <end position="189"/>
    </location>
</feature>
<name>D4B4X6_ARTBC</name>
<dbReference type="Proteomes" id="UP000008866">
    <property type="component" value="Unassembled WGS sequence"/>
</dbReference>
<proteinExistence type="predicted"/>
<evidence type="ECO:0000256" key="4">
    <source>
        <dbReference type="ARBA" id="ARBA00022989"/>
    </source>
</evidence>
<evidence type="ECO:0000256" key="7">
    <source>
        <dbReference type="ARBA" id="ARBA00023303"/>
    </source>
</evidence>
<sequence length="645" mass="72502">MDERGKGKAPNPSVDEVPCLLPTRWWFASTAFPLLAVSPYHFRCLDGSRLAEDDCVQGTLGPMANAFSICSLSQDWRAELGTVGTGNLPKTVKDPSWLAITINSVSLGFALISNLSLLLNMARRVRFSVSQPITIGGWYIASALLVGLTVAVPRVTDLHGRQLTQAYYYAIMAAAIYFFVSSLLLVTVYGANTGRYSKHFHLTTSQRSLMLQTILYMMYLLIGAAIFSRVENWSYLDALYWADFTLLTNGIGDLAPATHLGRSLLFPFAVGGILTLGLVVMSIRSMMIERARTQLTARTTEKTRKLVTEQLQSGDIKKRMLQPLANQDNSLSDKELQQEEFQLMHRIHKTCAWQLRWLSLLISAFAWAILWLVGSVAFWLAERDAGWTYFTSLYFAYVNLLTIGYGDVVLGQSWGKPFFVLWSLLAVPTTTILISSMGDTVAKLFHDATIFAGDLTLFPHETGIKNRLFSFIHGMVESLRHRGRHTEYISGQPISDHPHTYHSASMENLTPQHSEYQDVGLSSQRWCAIVHELGKIYNDLSCDPPKHYSHDEWCYFLGLIGRAEGCCPFSQIPPTDAELSNAERARRLLERPPALGFREKWSWVGAKSPLTGDRNEARWLFEALLFTLEEEVKSQCNSSYEKSNT</sequence>
<dbReference type="Pfam" id="PF07885">
    <property type="entry name" value="Ion_trans_2"/>
    <property type="match status" value="2"/>
</dbReference>
<keyword evidence="2" id="KW-0813">Transport</keyword>
<feature type="transmembrane region" description="Helical" evidence="8">
    <location>
        <begin position="264"/>
        <end position="283"/>
    </location>
</feature>
<dbReference type="GO" id="GO:0015271">
    <property type="term" value="F:outward rectifier potassium channel activity"/>
    <property type="evidence" value="ECO:0007669"/>
    <property type="project" value="TreeGrafter"/>
</dbReference>
<accession>D4B4X6</accession>
<dbReference type="SUPFAM" id="SSF81324">
    <property type="entry name" value="Voltage-gated potassium channels"/>
    <property type="match status" value="2"/>
</dbReference>
<comment type="subcellular location">
    <subcellularLocation>
        <location evidence="1">Membrane</location>
        <topology evidence="1">Multi-pass membrane protein</topology>
    </subcellularLocation>
</comment>
<feature type="transmembrane region" description="Helical" evidence="8">
    <location>
        <begin position="133"/>
        <end position="155"/>
    </location>
</feature>
<keyword evidence="11" id="KW-1185">Reference proteome</keyword>
<dbReference type="KEGG" id="abe:ARB_03516"/>
<dbReference type="AlphaFoldDB" id="D4B4X6"/>
<evidence type="ECO:0000256" key="2">
    <source>
        <dbReference type="ARBA" id="ARBA00022448"/>
    </source>
</evidence>
<dbReference type="EMBL" id="ABSU01000035">
    <property type="protein sequence ID" value="EFE29621.1"/>
    <property type="molecule type" value="Genomic_DNA"/>
</dbReference>
<protein>
    <submittedName>
        <fullName evidence="10">Potassium channel, putative</fullName>
    </submittedName>
</protein>
<reference evidence="11" key="1">
    <citation type="journal article" date="2011" name="Genome Biol.">
        <title>Comparative and functional genomics provide insights into the pathogenicity of dermatophytic fungi.</title>
        <authorList>
            <person name="Burmester A."/>
            <person name="Shelest E."/>
            <person name="Gloeckner G."/>
            <person name="Heddergott C."/>
            <person name="Schindler S."/>
            <person name="Staib P."/>
            <person name="Heidel A."/>
            <person name="Felder M."/>
            <person name="Petzold A."/>
            <person name="Szafranski K."/>
            <person name="Feuermann M."/>
            <person name="Pedruzzi I."/>
            <person name="Priebe S."/>
            <person name="Groth M."/>
            <person name="Winkler R."/>
            <person name="Li W."/>
            <person name="Kniemeyer O."/>
            <person name="Schroeckh V."/>
            <person name="Hertweck C."/>
            <person name="Hube B."/>
            <person name="White T.C."/>
            <person name="Platzer M."/>
            <person name="Guthke R."/>
            <person name="Heitman J."/>
            <person name="Woestemeyer J."/>
            <person name="Zipfel P.F."/>
            <person name="Monod M."/>
            <person name="Brakhage A.A."/>
        </authorList>
    </citation>
    <scope>NUCLEOTIDE SEQUENCE [LARGE SCALE GENOMIC DNA]</scope>
    <source>
        <strain evidence="11">ATCC MYA-4681 / CBS 112371</strain>
    </source>
</reference>
<feature type="transmembrane region" description="Helical" evidence="8">
    <location>
        <begin position="387"/>
        <end position="406"/>
    </location>
</feature>
<feature type="transmembrane region" description="Helical" evidence="8">
    <location>
        <begin position="97"/>
        <end position="121"/>
    </location>
</feature>
<evidence type="ECO:0000256" key="5">
    <source>
        <dbReference type="ARBA" id="ARBA00023065"/>
    </source>
</evidence>
<evidence type="ECO:0000256" key="1">
    <source>
        <dbReference type="ARBA" id="ARBA00004141"/>
    </source>
</evidence>
<dbReference type="GO" id="GO:0005886">
    <property type="term" value="C:plasma membrane"/>
    <property type="evidence" value="ECO:0007669"/>
    <property type="project" value="TreeGrafter"/>
</dbReference>
<keyword evidence="3 8" id="KW-0812">Transmembrane</keyword>
<dbReference type="InterPro" id="IPR003280">
    <property type="entry name" value="2pore_dom_K_chnl"/>
</dbReference>
<dbReference type="Gene3D" id="1.10.287.70">
    <property type="match status" value="2"/>
</dbReference>
<dbReference type="HOGENOM" id="CLU_013394_0_0_1"/>
<evidence type="ECO:0000313" key="10">
    <source>
        <dbReference type="EMBL" id="EFE29621.1"/>
    </source>
</evidence>
<feature type="domain" description="Potassium channel" evidence="9">
    <location>
        <begin position="217"/>
        <end position="287"/>
    </location>
</feature>
<keyword evidence="7 10" id="KW-0407">Ion channel</keyword>
<dbReference type="InterPro" id="IPR013099">
    <property type="entry name" value="K_chnl_dom"/>
</dbReference>
<dbReference type="GO" id="GO:0022841">
    <property type="term" value="F:potassium ion leak channel activity"/>
    <property type="evidence" value="ECO:0007669"/>
    <property type="project" value="TreeGrafter"/>
</dbReference>
<keyword evidence="6 8" id="KW-0472">Membrane</keyword>
<feature type="transmembrane region" description="Helical" evidence="8">
    <location>
        <begin position="357"/>
        <end position="381"/>
    </location>
</feature>
<dbReference type="PANTHER" id="PTHR11003">
    <property type="entry name" value="POTASSIUM CHANNEL, SUBFAMILY K"/>
    <property type="match status" value="1"/>
</dbReference>